<dbReference type="Gene3D" id="4.10.410.40">
    <property type="match status" value="1"/>
</dbReference>
<dbReference type="RefSeq" id="WP_074652048.1">
    <property type="nucleotide sequence ID" value="NZ_FNSD01000001.1"/>
</dbReference>
<sequence>MSSPSNLTASHAFTGRGGTLSISSDGTTFTSVNGIKTVTFSAPKTSFADTTSLSTAGAVKTSLPTTIDPGTVTLAVIADQTDTGQLMLNSVFYSQTVLAVKVQYPVQVGMTTGLLRSFAAYVSTSGLANLSLDDAGSYNIDLQITGQITDTAGA</sequence>
<evidence type="ECO:0000313" key="2">
    <source>
        <dbReference type="Proteomes" id="UP000182409"/>
    </source>
</evidence>
<evidence type="ECO:0000313" key="1">
    <source>
        <dbReference type="EMBL" id="SEB40685.1"/>
    </source>
</evidence>
<proteinExistence type="predicted"/>
<accession>A0A1H4J3P0</accession>
<dbReference type="AlphaFoldDB" id="A0A1H4J3P0"/>
<reference evidence="1 2" key="1">
    <citation type="submission" date="2016-10" db="EMBL/GenBank/DDBJ databases">
        <authorList>
            <person name="de Groot N.N."/>
        </authorList>
    </citation>
    <scope>NUCLEOTIDE SEQUENCE [LARGE SCALE GENOMIC DNA]</scope>
    <source>
        <strain evidence="1 2">AB35.6</strain>
    </source>
</reference>
<dbReference type="EMBL" id="FNSD01000001">
    <property type="protein sequence ID" value="SEB40685.1"/>
    <property type="molecule type" value="Genomic_DNA"/>
</dbReference>
<dbReference type="Pfam" id="PF08813">
    <property type="entry name" value="Phage_tail_3"/>
    <property type="match status" value="1"/>
</dbReference>
<dbReference type="Proteomes" id="UP000182409">
    <property type="component" value="Unassembled WGS sequence"/>
</dbReference>
<gene>
    <name evidence="1" type="ORF">SAMN05443244_0325</name>
</gene>
<name>A0A1H4J3P0_9BACT</name>
<organism evidence="1 2">
    <name type="scientific">Terriglobus roseus</name>
    <dbReference type="NCBI Taxonomy" id="392734"/>
    <lineage>
        <taxon>Bacteria</taxon>
        <taxon>Pseudomonadati</taxon>
        <taxon>Acidobacteriota</taxon>
        <taxon>Terriglobia</taxon>
        <taxon>Terriglobales</taxon>
        <taxon>Acidobacteriaceae</taxon>
        <taxon>Terriglobus</taxon>
    </lineage>
</organism>
<dbReference type="InterPro" id="IPR014918">
    <property type="entry name" value="Phage_tail_3"/>
</dbReference>
<protein>
    <submittedName>
        <fullName evidence="1">Phage tail tube protein, TTP</fullName>
    </submittedName>
</protein>